<protein>
    <submittedName>
        <fullName evidence="1">Uncharacterized protein</fullName>
    </submittedName>
</protein>
<dbReference type="AlphaFoldDB" id="A0A2L2XHV2"/>
<evidence type="ECO:0000313" key="2">
    <source>
        <dbReference type="Proteomes" id="UP000239549"/>
    </source>
</evidence>
<accession>A0A2L2XHV2</accession>
<gene>
    <name evidence="1" type="ORF">DCCM_2562</name>
</gene>
<name>A0A2L2XHV2_9FIRM</name>
<dbReference type="EMBL" id="BFAV01000102">
    <property type="protein sequence ID" value="GBF33461.1"/>
    <property type="molecule type" value="Genomic_DNA"/>
</dbReference>
<evidence type="ECO:0000313" key="1">
    <source>
        <dbReference type="EMBL" id="GBF33461.1"/>
    </source>
</evidence>
<reference evidence="2" key="1">
    <citation type="submission" date="2018-02" db="EMBL/GenBank/DDBJ databases">
        <title>Genome sequence of Desulfocucumis palustris strain NAW-5.</title>
        <authorList>
            <person name="Watanabe M."/>
            <person name="Kojima H."/>
            <person name="Fukui M."/>
        </authorList>
    </citation>
    <scope>NUCLEOTIDE SEQUENCE [LARGE SCALE GENOMIC DNA]</scope>
    <source>
        <strain evidence="2">NAW-5</strain>
    </source>
</reference>
<dbReference type="Proteomes" id="UP000239549">
    <property type="component" value="Unassembled WGS sequence"/>
</dbReference>
<proteinExistence type="predicted"/>
<organism evidence="1 2">
    <name type="scientific">Desulfocucumis palustris</name>
    <dbReference type="NCBI Taxonomy" id="1898651"/>
    <lineage>
        <taxon>Bacteria</taxon>
        <taxon>Bacillati</taxon>
        <taxon>Bacillota</taxon>
        <taxon>Clostridia</taxon>
        <taxon>Eubacteriales</taxon>
        <taxon>Desulfocucumaceae</taxon>
        <taxon>Desulfocucumis</taxon>
    </lineage>
</organism>
<comment type="caution">
    <text evidence="1">The sequence shown here is derived from an EMBL/GenBank/DDBJ whole genome shotgun (WGS) entry which is preliminary data.</text>
</comment>
<keyword evidence="2" id="KW-1185">Reference proteome</keyword>
<sequence>MGQFARQNNLTLEYLINTINRSIQEPEFRPRVKIIIPRYAVKKHCLSGTKPGF</sequence>